<keyword evidence="3 5" id="KW-0808">Transferase</keyword>
<evidence type="ECO:0000256" key="2">
    <source>
        <dbReference type="ARBA" id="ARBA00022676"/>
    </source>
</evidence>
<dbReference type="PANTHER" id="PTHR43179:SF12">
    <property type="entry name" value="GALACTOFURANOSYLTRANSFERASE GLFT2"/>
    <property type="match status" value="1"/>
</dbReference>
<comment type="similarity">
    <text evidence="1">Belongs to the glycosyltransferase 2 family.</text>
</comment>
<evidence type="ECO:0000313" key="5">
    <source>
        <dbReference type="EMBL" id="KAB1155830.1"/>
    </source>
</evidence>
<organism evidence="5 6">
    <name type="scientific">Flavobacterium luteum</name>
    <dbReference type="NCBI Taxonomy" id="2026654"/>
    <lineage>
        <taxon>Bacteria</taxon>
        <taxon>Pseudomonadati</taxon>
        <taxon>Bacteroidota</taxon>
        <taxon>Flavobacteriia</taxon>
        <taxon>Flavobacteriales</taxon>
        <taxon>Flavobacteriaceae</taxon>
        <taxon>Flavobacterium</taxon>
    </lineage>
</organism>
<dbReference type="EMBL" id="WAEM01000004">
    <property type="protein sequence ID" value="KAB1155830.1"/>
    <property type="molecule type" value="Genomic_DNA"/>
</dbReference>
<dbReference type="AlphaFoldDB" id="A0A7J5AE57"/>
<sequence length="287" mass="33256">MESLKITVVMVTYNRSKVVSEAIDCLQKQTYPIENIIIIDNCSTDDTLEVLSKRKAVDSRIQFRMRDENGGYAAGLETGILWGLSDFETDYFWMMDDDSYPVPEALELLVKGIASYKYDMLGLSGFRMTTTTKKTIEPLEEVQTVDYILIDNALVKKGVAEKVGAPNPDFFMMCEDYEYCLRIKKAGFKIGVMKNNHVNRLHLGSQKFSKATLWRGYYHSRNHMIILRQYFSWNMMIHYVLMQLKYLFGSFSAPDRFTRIKFRLIGVYHGLIGKKGKTLRPDTLKFQ</sequence>
<dbReference type="Proteomes" id="UP000490922">
    <property type="component" value="Unassembled WGS sequence"/>
</dbReference>
<protein>
    <submittedName>
        <fullName evidence="5">Glycosyltransferase</fullName>
    </submittedName>
</protein>
<dbReference type="GO" id="GO:0016757">
    <property type="term" value="F:glycosyltransferase activity"/>
    <property type="evidence" value="ECO:0007669"/>
    <property type="project" value="UniProtKB-KW"/>
</dbReference>
<evidence type="ECO:0000313" key="6">
    <source>
        <dbReference type="Proteomes" id="UP000490922"/>
    </source>
</evidence>
<dbReference type="Pfam" id="PF00535">
    <property type="entry name" value="Glycos_transf_2"/>
    <property type="match status" value="1"/>
</dbReference>
<dbReference type="SUPFAM" id="SSF53448">
    <property type="entry name" value="Nucleotide-diphospho-sugar transferases"/>
    <property type="match status" value="1"/>
</dbReference>
<name>A0A7J5AE57_9FLAO</name>
<evidence type="ECO:0000259" key="4">
    <source>
        <dbReference type="Pfam" id="PF00535"/>
    </source>
</evidence>
<evidence type="ECO:0000256" key="3">
    <source>
        <dbReference type="ARBA" id="ARBA00022679"/>
    </source>
</evidence>
<proteinExistence type="inferred from homology"/>
<dbReference type="InterPro" id="IPR029044">
    <property type="entry name" value="Nucleotide-diphossugar_trans"/>
</dbReference>
<keyword evidence="2" id="KW-0328">Glycosyltransferase</keyword>
<keyword evidence="6" id="KW-1185">Reference proteome</keyword>
<gene>
    <name evidence="5" type="ORF">F6464_09915</name>
</gene>
<accession>A0A7J5AE57</accession>
<evidence type="ECO:0000256" key="1">
    <source>
        <dbReference type="ARBA" id="ARBA00006739"/>
    </source>
</evidence>
<dbReference type="PANTHER" id="PTHR43179">
    <property type="entry name" value="RHAMNOSYLTRANSFERASE WBBL"/>
    <property type="match status" value="1"/>
</dbReference>
<dbReference type="OrthoDB" id="9771846at2"/>
<comment type="caution">
    <text evidence="5">The sequence shown here is derived from an EMBL/GenBank/DDBJ whole genome shotgun (WGS) entry which is preliminary data.</text>
</comment>
<dbReference type="InterPro" id="IPR001173">
    <property type="entry name" value="Glyco_trans_2-like"/>
</dbReference>
<feature type="domain" description="Glycosyltransferase 2-like" evidence="4">
    <location>
        <begin position="7"/>
        <end position="124"/>
    </location>
</feature>
<dbReference type="RefSeq" id="WP_151107649.1">
    <property type="nucleotide sequence ID" value="NZ_WAEM01000004.1"/>
</dbReference>
<reference evidence="5 6" key="1">
    <citation type="submission" date="2019-09" db="EMBL/GenBank/DDBJ databases">
        <title>Flavobacterium sp. nov., isolated from glacier ice.</title>
        <authorList>
            <person name="Liu Q."/>
        </authorList>
    </citation>
    <scope>NUCLEOTIDE SEQUENCE [LARGE SCALE GENOMIC DNA]</scope>
    <source>
        <strain evidence="5 6">NBRC 112527</strain>
    </source>
</reference>
<dbReference type="Gene3D" id="3.90.550.10">
    <property type="entry name" value="Spore Coat Polysaccharide Biosynthesis Protein SpsA, Chain A"/>
    <property type="match status" value="1"/>
</dbReference>